<sequence>MTAGDLKDNLKKLNNSMAFSYQTLKRNLLQAPVYSKWNMPECTFTGTKAPADQGAAASCSAHSALPLKRTAVLGPSSQDPYSLQPQQYTEEALKELFRHVHHNMPDSLKKKKPVRQLVKQTNSGTPHQREPPGPAAPSKKHPAHLSFAASSRLSLNELSIQLQRKQPALPVHEPITSEELVKLTHILSLAGEDKVRPRVVVVGGAPQDSRMPAGRRGGDGAGSGGCGMAAAPPGRALQSGLRMMLAWASCSVGRFGGAEACPAPCSCLGNTVDCHGLGIHSVPKNIPRGTERL</sequence>
<gene>
    <name evidence="5" type="ORF">AKAME5_002891200</name>
</gene>
<dbReference type="InterPro" id="IPR000372">
    <property type="entry name" value="LRRNT"/>
</dbReference>
<name>A0AAD3R813_LATJO</name>
<keyword evidence="2" id="KW-0732">Signal</keyword>
<reference evidence="5" key="1">
    <citation type="submission" date="2022-08" db="EMBL/GenBank/DDBJ databases">
        <title>Genome sequencing of akame (Lates japonicus).</title>
        <authorList>
            <person name="Hashiguchi Y."/>
            <person name="Takahashi H."/>
        </authorList>
    </citation>
    <scope>NUCLEOTIDE SEQUENCE</scope>
    <source>
        <strain evidence="5">Kochi</strain>
    </source>
</reference>
<evidence type="ECO:0000256" key="1">
    <source>
        <dbReference type="ARBA" id="ARBA00022614"/>
    </source>
</evidence>
<dbReference type="EMBL" id="BRZM01004728">
    <property type="protein sequence ID" value="GLD59207.1"/>
    <property type="molecule type" value="Genomic_DNA"/>
</dbReference>
<feature type="region of interest" description="Disordered" evidence="3">
    <location>
        <begin position="105"/>
        <end position="144"/>
    </location>
</feature>
<dbReference type="InterPro" id="IPR032675">
    <property type="entry name" value="LRR_dom_sf"/>
</dbReference>
<keyword evidence="6" id="KW-1185">Reference proteome</keyword>
<protein>
    <submittedName>
        <fullName evidence="5">Rho GTPase-activating protein 19-like protein</fullName>
    </submittedName>
</protein>
<comment type="caution">
    <text evidence="5">The sequence shown here is derived from an EMBL/GenBank/DDBJ whole genome shotgun (WGS) entry which is preliminary data.</text>
</comment>
<dbReference type="Proteomes" id="UP001279410">
    <property type="component" value="Unassembled WGS sequence"/>
</dbReference>
<accession>A0AAD3R813</accession>
<keyword evidence="1" id="KW-0433">Leucine-rich repeat</keyword>
<feature type="region of interest" description="Disordered" evidence="3">
    <location>
        <begin position="205"/>
        <end position="227"/>
    </location>
</feature>
<evidence type="ECO:0000313" key="6">
    <source>
        <dbReference type="Proteomes" id="UP001279410"/>
    </source>
</evidence>
<organism evidence="5 6">
    <name type="scientific">Lates japonicus</name>
    <name type="common">Japanese lates</name>
    <dbReference type="NCBI Taxonomy" id="270547"/>
    <lineage>
        <taxon>Eukaryota</taxon>
        <taxon>Metazoa</taxon>
        <taxon>Chordata</taxon>
        <taxon>Craniata</taxon>
        <taxon>Vertebrata</taxon>
        <taxon>Euteleostomi</taxon>
        <taxon>Actinopterygii</taxon>
        <taxon>Neopterygii</taxon>
        <taxon>Teleostei</taxon>
        <taxon>Neoteleostei</taxon>
        <taxon>Acanthomorphata</taxon>
        <taxon>Carangaria</taxon>
        <taxon>Carangaria incertae sedis</taxon>
        <taxon>Centropomidae</taxon>
        <taxon>Lates</taxon>
    </lineage>
</organism>
<evidence type="ECO:0000256" key="3">
    <source>
        <dbReference type="SAM" id="MobiDB-lite"/>
    </source>
</evidence>
<dbReference type="Gene3D" id="3.80.10.10">
    <property type="entry name" value="Ribonuclease Inhibitor"/>
    <property type="match status" value="1"/>
</dbReference>
<evidence type="ECO:0000256" key="2">
    <source>
        <dbReference type="ARBA" id="ARBA00022729"/>
    </source>
</evidence>
<dbReference type="AlphaFoldDB" id="A0AAD3R813"/>
<dbReference type="SMART" id="SM00013">
    <property type="entry name" value="LRRNT"/>
    <property type="match status" value="1"/>
</dbReference>
<evidence type="ECO:0000259" key="4">
    <source>
        <dbReference type="SMART" id="SM00013"/>
    </source>
</evidence>
<feature type="domain" description="LRRNT" evidence="4">
    <location>
        <begin position="260"/>
        <end position="292"/>
    </location>
</feature>
<evidence type="ECO:0000313" key="5">
    <source>
        <dbReference type="EMBL" id="GLD59207.1"/>
    </source>
</evidence>
<proteinExistence type="predicted"/>